<dbReference type="Pfam" id="PF13183">
    <property type="entry name" value="Fer4_8"/>
    <property type="match status" value="1"/>
</dbReference>
<dbReference type="PANTHER" id="PTHR32479">
    <property type="entry name" value="GLYCOLATE OXIDASE IRON-SULFUR SUBUNIT"/>
    <property type="match status" value="1"/>
</dbReference>
<dbReference type="GO" id="GO:0051536">
    <property type="term" value="F:iron-sulfur cluster binding"/>
    <property type="evidence" value="ECO:0007669"/>
    <property type="project" value="UniProtKB-KW"/>
</dbReference>
<keyword evidence="2" id="KW-0408">Iron</keyword>
<dbReference type="PANTHER" id="PTHR32479:SF20">
    <property type="entry name" value="GLYCOLATE OXIDASE IRON-SULFUR SUBUNIT"/>
    <property type="match status" value="1"/>
</dbReference>
<evidence type="ECO:0000256" key="1">
    <source>
        <dbReference type="ARBA" id="ARBA00022723"/>
    </source>
</evidence>
<feature type="domain" description="4Fe-4S ferredoxin-type" evidence="4">
    <location>
        <begin position="3"/>
        <end position="34"/>
    </location>
</feature>
<name>A0A1V1P655_9BACT</name>
<protein>
    <recommendedName>
        <fullName evidence="4">4Fe-4S ferredoxin-type domain-containing protein</fullName>
    </recommendedName>
</protein>
<proteinExistence type="predicted"/>
<dbReference type="SUPFAM" id="SSF54862">
    <property type="entry name" value="4Fe-4S ferredoxins"/>
    <property type="match status" value="1"/>
</dbReference>
<evidence type="ECO:0000313" key="6">
    <source>
        <dbReference type="Proteomes" id="UP000189670"/>
    </source>
</evidence>
<sequence length="174" mass="19533">MSHNPHISNHAGKCIRCGLCMSVCPVYQVSLEETDVARGKMALLDWEKDQPNVKQLSRFQDAISRCLLCGACSQVCPNQVPTNNCIQQVRQKLPTTTREKLLMKSLSTVSKNGWSGRLFRKSASIFQTLIGKGLPEKSGMHLRFPLTSLTHRKYIPKLSANPFTTRYVLKKSPT</sequence>
<keyword evidence="1" id="KW-0479">Metal-binding</keyword>
<dbReference type="PROSITE" id="PS51379">
    <property type="entry name" value="4FE4S_FER_2"/>
    <property type="match status" value="2"/>
</dbReference>
<evidence type="ECO:0000313" key="5">
    <source>
        <dbReference type="EMBL" id="ETR70278.1"/>
    </source>
</evidence>
<dbReference type="InterPro" id="IPR017900">
    <property type="entry name" value="4Fe4S_Fe_S_CS"/>
</dbReference>
<dbReference type="InterPro" id="IPR009051">
    <property type="entry name" value="Helical_ferredxn"/>
</dbReference>
<accession>A0A1V1P655</accession>
<evidence type="ECO:0000259" key="4">
    <source>
        <dbReference type="PROSITE" id="PS51379"/>
    </source>
</evidence>
<dbReference type="EMBL" id="ATBP01000451">
    <property type="protein sequence ID" value="ETR70278.1"/>
    <property type="molecule type" value="Genomic_DNA"/>
</dbReference>
<organism evidence="5 6">
    <name type="scientific">Candidatus Magnetoglobus multicellularis str. Araruama</name>
    <dbReference type="NCBI Taxonomy" id="890399"/>
    <lineage>
        <taxon>Bacteria</taxon>
        <taxon>Pseudomonadati</taxon>
        <taxon>Thermodesulfobacteriota</taxon>
        <taxon>Desulfobacteria</taxon>
        <taxon>Desulfobacterales</taxon>
        <taxon>Desulfobacteraceae</taxon>
        <taxon>Candidatus Magnetoglobus</taxon>
    </lineage>
</organism>
<dbReference type="PROSITE" id="PS00198">
    <property type="entry name" value="4FE4S_FER_1"/>
    <property type="match status" value="2"/>
</dbReference>
<dbReference type="InterPro" id="IPR017896">
    <property type="entry name" value="4Fe4S_Fe-S-bd"/>
</dbReference>
<dbReference type="AlphaFoldDB" id="A0A1V1P655"/>
<dbReference type="Gene3D" id="1.10.1060.10">
    <property type="entry name" value="Alpha-helical ferredoxin"/>
    <property type="match status" value="1"/>
</dbReference>
<gene>
    <name evidence="5" type="ORF">OMM_03358</name>
</gene>
<comment type="caution">
    <text evidence="5">The sequence shown here is derived from an EMBL/GenBank/DDBJ whole genome shotgun (WGS) entry which is preliminary data.</text>
</comment>
<dbReference type="Proteomes" id="UP000189670">
    <property type="component" value="Unassembled WGS sequence"/>
</dbReference>
<reference evidence="6" key="1">
    <citation type="submission" date="2012-11" db="EMBL/GenBank/DDBJ databases">
        <authorList>
            <person name="Lucero-Rivera Y.E."/>
            <person name="Tovar-Ramirez D."/>
        </authorList>
    </citation>
    <scope>NUCLEOTIDE SEQUENCE [LARGE SCALE GENOMIC DNA]</scope>
    <source>
        <strain evidence="6">Araruama</strain>
    </source>
</reference>
<dbReference type="GO" id="GO:0046872">
    <property type="term" value="F:metal ion binding"/>
    <property type="evidence" value="ECO:0007669"/>
    <property type="project" value="UniProtKB-KW"/>
</dbReference>
<keyword evidence="3" id="KW-0411">Iron-sulfur</keyword>
<feature type="domain" description="4Fe-4S ferredoxin-type" evidence="4">
    <location>
        <begin position="56"/>
        <end position="86"/>
    </location>
</feature>
<evidence type="ECO:0000256" key="3">
    <source>
        <dbReference type="ARBA" id="ARBA00023014"/>
    </source>
</evidence>
<evidence type="ECO:0000256" key="2">
    <source>
        <dbReference type="ARBA" id="ARBA00023004"/>
    </source>
</evidence>